<feature type="domain" description="Mutator-like transposase" evidence="1">
    <location>
        <begin position="23"/>
        <end position="112"/>
    </location>
</feature>
<evidence type="ECO:0000313" key="3">
    <source>
        <dbReference type="Proteomes" id="UP001142055"/>
    </source>
</evidence>
<organism evidence="2 3">
    <name type="scientific">Blomia tropicalis</name>
    <name type="common">Mite</name>
    <dbReference type="NCBI Taxonomy" id="40697"/>
    <lineage>
        <taxon>Eukaryota</taxon>
        <taxon>Metazoa</taxon>
        <taxon>Ecdysozoa</taxon>
        <taxon>Arthropoda</taxon>
        <taxon>Chelicerata</taxon>
        <taxon>Arachnida</taxon>
        <taxon>Acari</taxon>
        <taxon>Acariformes</taxon>
        <taxon>Sarcoptiformes</taxon>
        <taxon>Astigmata</taxon>
        <taxon>Glycyphagoidea</taxon>
        <taxon>Echimyopodidae</taxon>
        <taxon>Blomia</taxon>
    </lineage>
</organism>
<proteinExistence type="predicted"/>
<dbReference type="InterPro" id="IPR049012">
    <property type="entry name" value="Mutator_transp_dom"/>
</dbReference>
<dbReference type="Proteomes" id="UP001142055">
    <property type="component" value="Chromosome 4"/>
</dbReference>
<reference evidence="2" key="1">
    <citation type="submission" date="2022-12" db="EMBL/GenBank/DDBJ databases">
        <title>Genome assemblies of Blomia tropicalis.</title>
        <authorList>
            <person name="Cui Y."/>
        </authorList>
    </citation>
    <scope>NUCLEOTIDE SEQUENCE</scope>
    <source>
        <tissue evidence="2">Adult mites</tissue>
    </source>
</reference>
<dbReference type="AlphaFoldDB" id="A0A9Q0LYQ7"/>
<evidence type="ECO:0000259" key="1">
    <source>
        <dbReference type="Pfam" id="PF20700"/>
    </source>
</evidence>
<gene>
    <name evidence="2" type="ORF">RDWZM_010560</name>
</gene>
<name>A0A9Q0LYQ7_BLOTA</name>
<comment type="caution">
    <text evidence="2">The sequence shown here is derived from an EMBL/GenBank/DDBJ whole genome shotgun (WGS) entry which is preliminary data.</text>
</comment>
<keyword evidence="3" id="KW-1185">Reference proteome</keyword>
<protein>
    <recommendedName>
        <fullName evidence="1">Mutator-like transposase domain-containing protein</fullName>
    </recommendedName>
</protein>
<dbReference type="EMBL" id="JAPWDV010000004">
    <property type="protein sequence ID" value="KAJ6216060.1"/>
    <property type="molecule type" value="Genomic_DNA"/>
</dbReference>
<evidence type="ECO:0000313" key="2">
    <source>
        <dbReference type="EMBL" id="KAJ6216060.1"/>
    </source>
</evidence>
<accession>A0A9Q0LYQ7</accession>
<sequence>MQDIHKEFQLLKSAKKEVKTDTGTNHGAIVSFDGTFIQKRSDLGLSRYKKVIAVNIRTKYCPKCRGNGCESNCIGASGNMETVGAIEIFKNRDKEYELKVIHYLEDEDSKHSSKRANQK</sequence>
<dbReference type="Pfam" id="PF20700">
    <property type="entry name" value="Mutator"/>
    <property type="match status" value="1"/>
</dbReference>